<sequence>MSEIKSYEFYFSGTEDNRYFFVTKNDIAYEIKFKPFPYLFDSNEPFAQNTFEFVIAVFSNPNQQNLRLDSNMGITIAKIFDDFYERNNQTITIYICDTSDEKQFARERKFSRWFLAFQNENYLKTDAILLTSGEEVVPVSIIFRRDNPYKYQIMEAFEKLTDGFTHK</sequence>
<dbReference type="RefSeq" id="WP_188765488.1">
    <property type="nucleotide sequence ID" value="NZ_BMKK01000003.1"/>
</dbReference>
<evidence type="ECO:0000313" key="2">
    <source>
        <dbReference type="Proteomes" id="UP000609064"/>
    </source>
</evidence>
<dbReference type="InterPro" id="IPR046167">
    <property type="entry name" value="DUF6169"/>
</dbReference>
<evidence type="ECO:0000313" key="1">
    <source>
        <dbReference type="EMBL" id="GGD52143.1"/>
    </source>
</evidence>
<keyword evidence="2" id="KW-1185">Reference proteome</keyword>
<reference evidence="1" key="1">
    <citation type="journal article" date="2014" name="Int. J. Syst. Evol. Microbiol.">
        <title>Complete genome sequence of Corynebacterium casei LMG S-19264T (=DSM 44701T), isolated from a smear-ripened cheese.</title>
        <authorList>
            <consortium name="US DOE Joint Genome Institute (JGI-PGF)"/>
            <person name="Walter F."/>
            <person name="Albersmeier A."/>
            <person name="Kalinowski J."/>
            <person name="Ruckert C."/>
        </authorList>
    </citation>
    <scope>NUCLEOTIDE SEQUENCE</scope>
    <source>
        <strain evidence="1">CGMCC 1.15958</strain>
    </source>
</reference>
<name>A0A916YNA7_9BACT</name>
<organism evidence="1 2">
    <name type="scientific">Emticicia aquatilis</name>
    <dbReference type="NCBI Taxonomy" id="1537369"/>
    <lineage>
        <taxon>Bacteria</taxon>
        <taxon>Pseudomonadati</taxon>
        <taxon>Bacteroidota</taxon>
        <taxon>Cytophagia</taxon>
        <taxon>Cytophagales</taxon>
        <taxon>Leadbetterellaceae</taxon>
        <taxon>Emticicia</taxon>
    </lineage>
</organism>
<dbReference type="Proteomes" id="UP000609064">
    <property type="component" value="Unassembled WGS sequence"/>
</dbReference>
<gene>
    <name evidence="1" type="ORF">GCM10011514_15470</name>
</gene>
<protein>
    <submittedName>
        <fullName evidence="1">Uncharacterized protein</fullName>
    </submittedName>
</protein>
<dbReference type="EMBL" id="BMKK01000003">
    <property type="protein sequence ID" value="GGD52143.1"/>
    <property type="molecule type" value="Genomic_DNA"/>
</dbReference>
<dbReference type="AlphaFoldDB" id="A0A916YNA7"/>
<comment type="caution">
    <text evidence="1">The sequence shown here is derived from an EMBL/GenBank/DDBJ whole genome shotgun (WGS) entry which is preliminary data.</text>
</comment>
<accession>A0A916YNA7</accession>
<proteinExistence type="predicted"/>
<dbReference type="Pfam" id="PF19666">
    <property type="entry name" value="DUF6169"/>
    <property type="match status" value="1"/>
</dbReference>
<reference evidence="1" key="2">
    <citation type="submission" date="2020-09" db="EMBL/GenBank/DDBJ databases">
        <authorList>
            <person name="Sun Q."/>
            <person name="Zhou Y."/>
        </authorList>
    </citation>
    <scope>NUCLEOTIDE SEQUENCE</scope>
    <source>
        <strain evidence="1">CGMCC 1.15958</strain>
    </source>
</reference>